<dbReference type="CDD" id="cd05289">
    <property type="entry name" value="MDR_like_2"/>
    <property type="match status" value="1"/>
</dbReference>
<dbReference type="Pfam" id="PF00107">
    <property type="entry name" value="ADH_zinc_N"/>
    <property type="match status" value="1"/>
</dbReference>
<evidence type="ECO:0000256" key="1">
    <source>
        <dbReference type="ARBA" id="ARBA00022857"/>
    </source>
</evidence>
<evidence type="ECO:0000256" key="2">
    <source>
        <dbReference type="ARBA" id="ARBA00023002"/>
    </source>
</evidence>
<dbReference type="GO" id="GO:0070402">
    <property type="term" value="F:NADPH binding"/>
    <property type="evidence" value="ECO:0007669"/>
    <property type="project" value="TreeGrafter"/>
</dbReference>
<dbReference type="GO" id="GO:0005829">
    <property type="term" value="C:cytosol"/>
    <property type="evidence" value="ECO:0007669"/>
    <property type="project" value="TreeGrafter"/>
</dbReference>
<feature type="domain" description="Enoyl reductase (ER)" evidence="3">
    <location>
        <begin position="326"/>
        <end position="602"/>
    </location>
</feature>
<sequence>MNVVEVTKFGGPEVLEIVQGVPDPVAGPGQVVVGVSVVDVMSIDAQLRTGWGREWFGHEPPFVPGTGVAGHVLSVGEEVDPAWTGRRVAAFVPDGGYAEQVVAAVATIVEVPAELPLWQAAALTQVGPAALSLTDAAALRPGTRVLVTGAGGGLGLPLVRLAQAAGAHVTAAAHGPAKRAAAASMGAAETIGYADLTAGDRRFDVVFDGAGGQVGADAFELVDPGGVLFAYGVPGGAPALIDPAEAARRSVRLVGMEQVQFAPDELRSLAERTMREAAAGTLATVVGLTLPLERAADAHAALAARELVGKALLLVTAQAVRYRAHGGPEVLALEEIPLPQPGPGQVRVAVRAAGVNGLDWKLRAGGMGTAIDGPQGTGIELAGTIDALGPGVTGWRLGQPVFGQVASGAAATHAIAEAGALIAKPDDLTYEEAAALPVAAGTARRTLRELGVEAGHRLLIHAVAGGVGLAAAQLAIAGGAEVVGTASERHHDFLRGLGIHPVTYGEGLAERLPGPVDRVLDASGRGELALSVELTGDPAKVVTIADPMSAAELGVRFSTGTPGTPPSVEGVRLPIAEVFPLERTADAQRLSQEGHFRGKIVVNTEASLPR</sequence>
<dbReference type="SUPFAM" id="SSF51735">
    <property type="entry name" value="NAD(P)-binding Rossmann-fold domains"/>
    <property type="match status" value="2"/>
</dbReference>
<dbReference type="PANTHER" id="PTHR48106:SF13">
    <property type="entry name" value="QUINONE OXIDOREDUCTASE-RELATED"/>
    <property type="match status" value="1"/>
</dbReference>
<dbReference type="Gene3D" id="3.90.180.10">
    <property type="entry name" value="Medium-chain alcohol dehydrogenases, catalytic domain"/>
    <property type="match status" value="2"/>
</dbReference>
<dbReference type="InterPro" id="IPR013154">
    <property type="entry name" value="ADH-like_N"/>
</dbReference>
<evidence type="ECO:0000259" key="3">
    <source>
        <dbReference type="SMART" id="SM00829"/>
    </source>
</evidence>
<dbReference type="Pfam" id="PF08240">
    <property type="entry name" value="ADH_N"/>
    <property type="match status" value="2"/>
</dbReference>
<keyword evidence="1" id="KW-0521">NADP</keyword>
<dbReference type="Proteomes" id="UP000306628">
    <property type="component" value="Unassembled WGS sequence"/>
</dbReference>
<dbReference type="InterPro" id="IPR020843">
    <property type="entry name" value="ER"/>
</dbReference>
<dbReference type="PANTHER" id="PTHR48106">
    <property type="entry name" value="QUINONE OXIDOREDUCTASE PIG3-RELATED"/>
    <property type="match status" value="1"/>
</dbReference>
<dbReference type="SMART" id="SM00829">
    <property type="entry name" value="PKS_ER"/>
    <property type="match status" value="1"/>
</dbReference>
<reference evidence="4 5" key="1">
    <citation type="submission" date="2019-05" db="EMBL/GenBank/DDBJ databases">
        <title>Draft genome sequence of Nonomuraea zeae DSM 100528.</title>
        <authorList>
            <person name="Saricaoglu S."/>
            <person name="Isik K."/>
        </authorList>
    </citation>
    <scope>NUCLEOTIDE SEQUENCE [LARGE SCALE GENOMIC DNA]</scope>
    <source>
        <strain evidence="4 5">DSM 100528</strain>
    </source>
</reference>
<protein>
    <submittedName>
        <fullName evidence="4">Zinc-binding dehydrogenase</fullName>
    </submittedName>
</protein>
<proteinExistence type="predicted"/>
<dbReference type="Gene3D" id="3.40.50.720">
    <property type="entry name" value="NAD(P)-binding Rossmann-like Domain"/>
    <property type="match status" value="2"/>
</dbReference>
<dbReference type="OrthoDB" id="2665481at2"/>
<evidence type="ECO:0000313" key="4">
    <source>
        <dbReference type="EMBL" id="TMR30547.1"/>
    </source>
</evidence>
<dbReference type="GO" id="GO:0003960">
    <property type="term" value="F:quinone reductase (NADPH) activity"/>
    <property type="evidence" value="ECO:0007669"/>
    <property type="project" value="TreeGrafter"/>
</dbReference>
<dbReference type="InterPro" id="IPR013149">
    <property type="entry name" value="ADH-like_C"/>
</dbReference>
<gene>
    <name evidence="4" type="ORF">ETD85_28650</name>
</gene>
<keyword evidence="2" id="KW-0560">Oxidoreductase</keyword>
<dbReference type="SUPFAM" id="SSF50129">
    <property type="entry name" value="GroES-like"/>
    <property type="match status" value="2"/>
</dbReference>
<organism evidence="4 5">
    <name type="scientific">Nonomuraea zeae</name>
    <dbReference type="NCBI Taxonomy" id="1642303"/>
    <lineage>
        <taxon>Bacteria</taxon>
        <taxon>Bacillati</taxon>
        <taxon>Actinomycetota</taxon>
        <taxon>Actinomycetes</taxon>
        <taxon>Streptosporangiales</taxon>
        <taxon>Streptosporangiaceae</taxon>
        <taxon>Nonomuraea</taxon>
    </lineage>
</organism>
<evidence type="ECO:0000313" key="5">
    <source>
        <dbReference type="Proteomes" id="UP000306628"/>
    </source>
</evidence>
<dbReference type="InterPro" id="IPR036291">
    <property type="entry name" value="NAD(P)-bd_dom_sf"/>
</dbReference>
<accession>A0A5S4GBZ5</accession>
<name>A0A5S4GBZ5_9ACTN</name>
<keyword evidence="5" id="KW-1185">Reference proteome</keyword>
<comment type="caution">
    <text evidence="4">The sequence shown here is derived from an EMBL/GenBank/DDBJ whole genome shotgun (WGS) entry which is preliminary data.</text>
</comment>
<dbReference type="InterPro" id="IPR011032">
    <property type="entry name" value="GroES-like_sf"/>
</dbReference>
<dbReference type="AlphaFoldDB" id="A0A5S4GBZ5"/>
<dbReference type="RefSeq" id="WP_138692899.1">
    <property type="nucleotide sequence ID" value="NZ_JBHSAZ010000010.1"/>
</dbReference>
<dbReference type="EMBL" id="VCKX01000098">
    <property type="protein sequence ID" value="TMR30547.1"/>
    <property type="molecule type" value="Genomic_DNA"/>
</dbReference>
<dbReference type="GO" id="GO:0035925">
    <property type="term" value="F:mRNA 3'-UTR AU-rich region binding"/>
    <property type="evidence" value="ECO:0007669"/>
    <property type="project" value="TreeGrafter"/>
</dbReference>